<dbReference type="Proteomes" id="UP000006813">
    <property type="component" value="Unassembled WGS sequence"/>
</dbReference>
<sequence length="130" mass="13564">MAETLGQDQDAGTNPSVLFLHPDLGVGGAERLVLDSALALQARGCSVKIWTAHYDPGHCFAESRELPVLGSPSLPESRNSRAPSLHVCNSAARGDPYLCRTVDPAARAATALLGERPEEPTLVPLGVGPG</sequence>
<protein>
    <submittedName>
        <fullName evidence="2">Alpha-1,3-mannosyltransferase ALG2</fullName>
    </submittedName>
</protein>
<dbReference type="PANTHER" id="PTHR45918">
    <property type="entry name" value="ALPHA-1,3/1,6-MANNOSYLTRANSFERASE ALG2"/>
    <property type="match status" value="1"/>
</dbReference>
<dbReference type="GO" id="GO:0004378">
    <property type="term" value="F:GDP-Man:Man(1)GlcNAc(2)-PP-Dol alpha-1,3-mannosyltransferase activity"/>
    <property type="evidence" value="ECO:0007669"/>
    <property type="project" value="InterPro"/>
</dbReference>
<accession>G5AZ34</accession>
<dbReference type="GO" id="GO:0012505">
    <property type="term" value="C:endomembrane system"/>
    <property type="evidence" value="ECO:0007669"/>
    <property type="project" value="TreeGrafter"/>
</dbReference>
<keyword evidence="1 2" id="KW-0808">Transferase</keyword>
<gene>
    <name evidence="2" type="ORF">GW7_05030</name>
</gene>
<evidence type="ECO:0000313" key="2">
    <source>
        <dbReference type="EMBL" id="EHB02283.1"/>
    </source>
</evidence>
<dbReference type="AlphaFoldDB" id="G5AZ34"/>
<dbReference type="EMBL" id="JH167586">
    <property type="protein sequence ID" value="EHB02283.1"/>
    <property type="molecule type" value="Genomic_DNA"/>
</dbReference>
<dbReference type="SUPFAM" id="SSF53756">
    <property type="entry name" value="UDP-Glycosyltransferase/glycogen phosphorylase"/>
    <property type="match status" value="1"/>
</dbReference>
<dbReference type="InParanoid" id="G5AZ34"/>
<reference evidence="2 3" key="1">
    <citation type="journal article" date="2011" name="Nature">
        <title>Genome sequencing reveals insights into physiology and longevity of the naked mole rat.</title>
        <authorList>
            <person name="Kim E.B."/>
            <person name="Fang X."/>
            <person name="Fushan A.A."/>
            <person name="Huang Z."/>
            <person name="Lobanov A.V."/>
            <person name="Han L."/>
            <person name="Marino S.M."/>
            <person name="Sun X."/>
            <person name="Turanov A.A."/>
            <person name="Yang P."/>
            <person name="Yim S.H."/>
            <person name="Zhao X."/>
            <person name="Kasaikina M.V."/>
            <person name="Stoletzki N."/>
            <person name="Peng C."/>
            <person name="Polak P."/>
            <person name="Xiong Z."/>
            <person name="Kiezun A."/>
            <person name="Zhu Y."/>
            <person name="Chen Y."/>
            <person name="Kryukov G.V."/>
            <person name="Zhang Q."/>
            <person name="Peshkin L."/>
            <person name="Yang L."/>
            <person name="Bronson R.T."/>
            <person name="Buffenstein R."/>
            <person name="Wang B."/>
            <person name="Han C."/>
            <person name="Li Q."/>
            <person name="Chen L."/>
            <person name="Zhao W."/>
            <person name="Sunyaev S.R."/>
            <person name="Park T.J."/>
            <person name="Zhang G."/>
            <person name="Wang J."/>
            <person name="Gladyshev V.N."/>
        </authorList>
    </citation>
    <scope>NUCLEOTIDE SEQUENCE [LARGE SCALE GENOMIC DNA]</scope>
</reference>
<keyword evidence="2" id="KW-0328">Glycosyltransferase</keyword>
<name>G5AZ34_HETGA</name>
<dbReference type="STRING" id="10181.G5AZ34"/>
<evidence type="ECO:0000313" key="3">
    <source>
        <dbReference type="Proteomes" id="UP000006813"/>
    </source>
</evidence>
<organism evidence="2 3">
    <name type="scientific">Heterocephalus glaber</name>
    <name type="common">Naked mole rat</name>
    <dbReference type="NCBI Taxonomy" id="10181"/>
    <lineage>
        <taxon>Eukaryota</taxon>
        <taxon>Metazoa</taxon>
        <taxon>Chordata</taxon>
        <taxon>Craniata</taxon>
        <taxon>Vertebrata</taxon>
        <taxon>Euteleostomi</taxon>
        <taxon>Mammalia</taxon>
        <taxon>Eutheria</taxon>
        <taxon>Euarchontoglires</taxon>
        <taxon>Glires</taxon>
        <taxon>Rodentia</taxon>
        <taxon>Hystricomorpha</taxon>
        <taxon>Bathyergidae</taxon>
        <taxon>Heterocephalus</taxon>
    </lineage>
</organism>
<dbReference type="InterPro" id="IPR027054">
    <property type="entry name" value="ALG2"/>
</dbReference>
<proteinExistence type="predicted"/>
<dbReference type="PANTHER" id="PTHR45918:SF1">
    <property type="entry name" value="ALPHA-1,3_1,6-MANNOSYLTRANSFERASE ALG2"/>
    <property type="match status" value="1"/>
</dbReference>
<evidence type="ECO:0000256" key="1">
    <source>
        <dbReference type="ARBA" id="ARBA00022679"/>
    </source>
</evidence>